<protein>
    <recommendedName>
        <fullName evidence="8">Bifunctional chorismate mutase/prephenate dehydratase</fullName>
        <ecNumber evidence="7">4.2.1.51</ecNumber>
        <ecNumber evidence="6">5.4.99.5</ecNumber>
    </recommendedName>
    <alternativeName>
        <fullName evidence="17">Chorismate mutase-prephenate dehydratase</fullName>
    </alternativeName>
    <alternativeName>
        <fullName evidence="16">p-protein</fullName>
    </alternativeName>
</protein>
<comment type="function">
    <text evidence="2">Catalyzes the Claisen rearrangement of chorismate to prephenate and the decarboxylation/dehydration of prephenate to phenylpyruvate.</text>
</comment>
<keyword evidence="23" id="KW-1185">Reference proteome</keyword>
<feature type="domain" description="ACT" evidence="21">
    <location>
        <begin position="303"/>
        <end position="380"/>
    </location>
</feature>
<evidence type="ECO:0000256" key="11">
    <source>
        <dbReference type="ARBA" id="ARBA00023141"/>
    </source>
</evidence>
<dbReference type="InterPro" id="IPR036263">
    <property type="entry name" value="Chorismate_II_sf"/>
</dbReference>
<dbReference type="FunFam" id="3.30.70.260:FF:000012">
    <property type="entry name" value="Prephenate dehydratase"/>
    <property type="match status" value="1"/>
</dbReference>
<dbReference type="eggNOG" id="COG0077">
    <property type="taxonomic scope" value="Bacteria"/>
</dbReference>
<name>H8Z8E1_9GAMM</name>
<evidence type="ECO:0000256" key="15">
    <source>
        <dbReference type="ARBA" id="ARBA00023268"/>
    </source>
</evidence>
<dbReference type="Gene3D" id="1.20.59.10">
    <property type="entry name" value="Chorismate mutase"/>
    <property type="match status" value="1"/>
</dbReference>
<keyword evidence="10" id="KW-0028">Amino-acid biosynthesis</keyword>
<gene>
    <name evidence="22" type="ORF">Thi970DRAFT_04863</name>
</gene>
<keyword evidence="9" id="KW-0963">Cytoplasm</keyword>
<keyword evidence="15" id="KW-0511">Multifunctional enzyme</keyword>
<dbReference type="EC" id="4.2.1.51" evidence="7"/>
<dbReference type="FunFam" id="3.40.190.10:FF:000029">
    <property type="entry name" value="Chorismate mutase/Prephenate dehydratase"/>
    <property type="match status" value="1"/>
</dbReference>
<dbReference type="PROSITE" id="PS51168">
    <property type="entry name" value="CHORISMATE_MUT_2"/>
    <property type="match status" value="1"/>
</dbReference>
<reference evidence="22 23" key="2">
    <citation type="submission" date="2011-11" db="EMBL/GenBank/DDBJ databases">
        <authorList>
            <consortium name="US DOE Joint Genome Institute"/>
            <person name="Lucas S."/>
            <person name="Han J."/>
            <person name="Lapidus A."/>
            <person name="Cheng J.-F."/>
            <person name="Goodwin L."/>
            <person name="Pitluck S."/>
            <person name="Peters L."/>
            <person name="Ovchinnikova G."/>
            <person name="Zhang X."/>
            <person name="Detter J.C."/>
            <person name="Han C."/>
            <person name="Tapia R."/>
            <person name="Land M."/>
            <person name="Hauser L."/>
            <person name="Kyrpides N."/>
            <person name="Ivanova N."/>
            <person name="Pagani I."/>
            <person name="Vogl K."/>
            <person name="Liu Z."/>
            <person name="Overmann J."/>
            <person name="Frigaard N.-U."/>
            <person name="Bryant D."/>
            <person name="Woyke T."/>
        </authorList>
    </citation>
    <scope>NUCLEOTIDE SEQUENCE [LARGE SCALE GENOMIC DNA]</scope>
    <source>
        <strain evidence="22 23">970</strain>
    </source>
</reference>
<dbReference type="SUPFAM" id="SSF53850">
    <property type="entry name" value="Periplasmic binding protein-like II"/>
    <property type="match status" value="1"/>
</dbReference>
<evidence type="ECO:0000256" key="8">
    <source>
        <dbReference type="ARBA" id="ARBA00014401"/>
    </source>
</evidence>
<evidence type="ECO:0000256" key="3">
    <source>
        <dbReference type="ARBA" id="ARBA00004496"/>
    </source>
</evidence>
<reference evidence="23" key="1">
    <citation type="submission" date="2011-06" db="EMBL/GenBank/DDBJ databases">
        <authorList>
            <consortium name="US DOE Joint Genome Institute (JGI-PGF)"/>
            <person name="Lucas S."/>
            <person name="Han J."/>
            <person name="Lapidus A."/>
            <person name="Cheng J.-F."/>
            <person name="Goodwin L."/>
            <person name="Pitluck S."/>
            <person name="Peters L."/>
            <person name="Land M.L."/>
            <person name="Hauser L."/>
            <person name="Vogl K."/>
            <person name="Liu Z."/>
            <person name="Overmann J."/>
            <person name="Frigaard N.-U."/>
            <person name="Bryant D.A."/>
            <person name="Woyke T.J."/>
        </authorList>
    </citation>
    <scope>NUCLEOTIDE SEQUENCE [LARGE SCALE GENOMIC DNA]</scope>
    <source>
        <strain evidence="23">970</strain>
    </source>
</reference>
<dbReference type="eggNOG" id="COG1605">
    <property type="taxonomic scope" value="Bacteria"/>
</dbReference>
<evidence type="ECO:0000313" key="22">
    <source>
        <dbReference type="EMBL" id="EIC19346.1"/>
    </source>
</evidence>
<dbReference type="NCBIfam" id="TIGR01807">
    <property type="entry name" value="CM_P2"/>
    <property type="match status" value="1"/>
</dbReference>
<accession>H8Z8E1</accession>
<evidence type="ECO:0000256" key="18">
    <source>
        <dbReference type="ARBA" id="ARBA00047848"/>
    </source>
</evidence>
<dbReference type="InterPro" id="IPR036979">
    <property type="entry name" value="CM_dom_sf"/>
</dbReference>
<dbReference type="CDD" id="cd04905">
    <property type="entry name" value="ACT_CM-PDT"/>
    <property type="match status" value="1"/>
</dbReference>
<dbReference type="Gene3D" id="3.30.70.260">
    <property type="match status" value="1"/>
</dbReference>
<dbReference type="HOGENOM" id="CLU_035008_0_1_6"/>
<evidence type="ECO:0000256" key="13">
    <source>
        <dbReference type="ARBA" id="ARBA00023235"/>
    </source>
</evidence>
<dbReference type="AlphaFoldDB" id="H8Z8E1"/>
<dbReference type="PROSITE" id="PS00858">
    <property type="entry name" value="PREPHENATE_DEHYDR_2"/>
    <property type="match status" value="1"/>
</dbReference>
<sequence length="384" mass="42208">MRRLIKSVELRACCGCGPWVKPMTDPTARLKAVRERIDATDAEILRLLSERARCAQEVAEIKSAQAPQTHFYRPEREAEILRRIKAENPGPLHDEEVARLFREIMSACLALEKPLSVAYLGPEGTFTQAAALKHFGHSVHTLPFGAIGDIFREVEAGSCHFGVVPVENSTEGVVSHTLDTFMQSPLHIAGEVTLRIHHHLMSCATSLAGVQRVYSHQQSLAQCRAWLDRHLPQAERIPVGSNAEAARLVANTEGAGAVAGEAAAELYQLNLLANRIEDDPRNTSRFLIIGPEDAPPSGKDKTSLLLSCRNEAGGLYRLLTPMAEHAISMTRIESRPSRQGVWDYVFFVDLCGHRDDAQVAAALEKLKTSANLFKILGSYPEAVL</sequence>
<dbReference type="InterPro" id="IPR045865">
    <property type="entry name" value="ACT-like_dom_sf"/>
</dbReference>
<dbReference type="PROSITE" id="PS51171">
    <property type="entry name" value="PREPHENATE_DEHYDR_3"/>
    <property type="match status" value="1"/>
</dbReference>
<dbReference type="EMBL" id="JH603171">
    <property type="protein sequence ID" value="EIC19346.1"/>
    <property type="molecule type" value="Genomic_DNA"/>
</dbReference>
<comment type="catalytic activity">
    <reaction evidence="1">
        <text>chorismate = prephenate</text>
        <dbReference type="Rhea" id="RHEA:13897"/>
        <dbReference type="ChEBI" id="CHEBI:29748"/>
        <dbReference type="ChEBI" id="CHEBI:29934"/>
        <dbReference type="EC" id="5.4.99.5"/>
    </reaction>
</comment>
<keyword evidence="14" id="KW-0456">Lyase</keyword>
<proteinExistence type="predicted"/>
<comment type="subcellular location">
    <subcellularLocation>
        <location evidence="3">Cytoplasm</location>
    </subcellularLocation>
</comment>
<evidence type="ECO:0000259" key="19">
    <source>
        <dbReference type="PROSITE" id="PS51168"/>
    </source>
</evidence>
<feature type="domain" description="Prephenate dehydratase" evidence="20">
    <location>
        <begin position="116"/>
        <end position="291"/>
    </location>
</feature>
<evidence type="ECO:0000256" key="6">
    <source>
        <dbReference type="ARBA" id="ARBA00012404"/>
    </source>
</evidence>
<evidence type="ECO:0000313" key="23">
    <source>
        <dbReference type="Proteomes" id="UP000002964"/>
    </source>
</evidence>
<evidence type="ECO:0000256" key="17">
    <source>
        <dbReference type="ARBA" id="ARBA00031520"/>
    </source>
</evidence>
<keyword evidence="13" id="KW-0413">Isomerase</keyword>
<dbReference type="EC" id="5.4.99.5" evidence="6"/>
<evidence type="ECO:0000256" key="4">
    <source>
        <dbReference type="ARBA" id="ARBA00004741"/>
    </source>
</evidence>
<dbReference type="PANTHER" id="PTHR21022:SF19">
    <property type="entry name" value="PREPHENATE DEHYDRATASE-RELATED"/>
    <property type="match status" value="1"/>
</dbReference>
<dbReference type="InterPro" id="IPR010957">
    <property type="entry name" value="G/b/e-P-prot_chorismate_mutase"/>
</dbReference>
<dbReference type="NCBIfam" id="NF008865">
    <property type="entry name" value="PRK11898.1"/>
    <property type="match status" value="1"/>
</dbReference>
<dbReference type="SMART" id="SM00830">
    <property type="entry name" value="CM_2"/>
    <property type="match status" value="1"/>
</dbReference>
<dbReference type="InterPro" id="IPR001086">
    <property type="entry name" value="Preph_deHydtase"/>
</dbReference>
<dbReference type="Pfam" id="PF01817">
    <property type="entry name" value="CM_2"/>
    <property type="match status" value="1"/>
</dbReference>
<dbReference type="Gene3D" id="3.40.190.10">
    <property type="entry name" value="Periplasmic binding protein-like II"/>
    <property type="match status" value="2"/>
</dbReference>
<dbReference type="UniPathway" id="UPA00120">
    <property type="reaction ID" value="UER00203"/>
</dbReference>
<evidence type="ECO:0000259" key="20">
    <source>
        <dbReference type="PROSITE" id="PS51171"/>
    </source>
</evidence>
<dbReference type="UniPathway" id="UPA00121">
    <property type="reaction ID" value="UER00345"/>
</dbReference>
<evidence type="ECO:0000256" key="2">
    <source>
        <dbReference type="ARBA" id="ARBA00002364"/>
    </source>
</evidence>
<dbReference type="CDD" id="cd13630">
    <property type="entry name" value="PBP2_PDT_1"/>
    <property type="match status" value="1"/>
</dbReference>
<evidence type="ECO:0000256" key="10">
    <source>
        <dbReference type="ARBA" id="ARBA00022605"/>
    </source>
</evidence>
<dbReference type="STRING" id="631362.Thi970DRAFT_04863"/>
<dbReference type="Pfam" id="PF01842">
    <property type="entry name" value="ACT"/>
    <property type="match status" value="1"/>
</dbReference>
<dbReference type="Pfam" id="PF00800">
    <property type="entry name" value="PDT"/>
    <property type="match status" value="1"/>
</dbReference>
<dbReference type="GO" id="GO:0005737">
    <property type="term" value="C:cytoplasm"/>
    <property type="evidence" value="ECO:0007669"/>
    <property type="project" value="UniProtKB-SubCell"/>
</dbReference>
<evidence type="ECO:0000256" key="1">
    <source>
        <dbReference type="ARBA" id="ARBA00000824"/>
    </source>
</evidence>
<dbReference type="PANTHER" id="PTHR21022">
    <property type="entry name" value="PREPHENATE DEHYDRATASE P PROTEIN"/>
    <property type="match status" value="1"/>
</dbReference>
<dbReference type="InterPro" id="IPR002912">
    <property type="entry name" value="ACT_dom"/>
</dbReference>
<dbReference type="InterPro" id="IPR018528">
    <property type="entry name" value="Preph_deHydtase_CS"/>
</dbReference>
<dbReference type="SUPFAM" id="SSF48600">
    <property type="entry name" value="Chorismate mutase II"/>
    <property type="match status" value="1"/>
</dbReference>
<evidence type="ECO:0000256" key="7">
    <source>
        <dbReference type="ARBA" id="ARBA00013147"/>
    </source>
</evidence>
<evidence type="ECO:0000256" key="9">
    <source>
        <dbReference type="ARBA" id="ARBA00022490"/>
    </source>
</evidence>
<evidence type="ECO:0000259" key="21">
    <source>
        <dbReference type="PROSITE" id="PS51671"/>
    </source>
</evidence>
<feature type="domain" description="Chorismate mutase" evidence="19">
    <location>
        <begin position="24"/>
        <end position="116"/>
    </location>
</feature>
<evidence type="ECO:0000256" key="14">
    <source>
        <dbReference type="ARBA" id="ARBA00023239"/>
    </source>
</evidence>
<dbReference type="FunFam" id="1.20.59.10:FF:000004">
    <property type="entry name" value="Prephenate dehydratase"/>
    <property type="match status" value="1"/>
</dbReference>
<keyword evidence="11" id="KW-0057">Aromatic amino acid biosynthesis</keyword>
<comment type="pathway">
    <text evidence="5">Metabolic intermediate biosynthesis; prephenate biosynthesis; prephenate from chorismate: step 1/1.</text>
</comment>
<dbReference type="GO" id="GO:0009094">
    <property type="term" value="P:L-phenylalanine biosynthetic process"/>
    <property type="evidence" value="ECO:0007669"/>
    <property type="project" value="UniProtKB-UniPathway"/>
</dbReference>
<dbReference type="FunFam" id="3.40.190.10:FF:000034">
    <property type="entry name" value="Chorismate mutase/prephenate dehydratase"/>
    <property type="match status" value="1"/>
</dbReference>
<dbReference type="Proteomes" id="UP000002964">
    <property type="component" value="Unassembled WGS sequence"/>
</dbReference>
<dbReference type="InterPro" id="IPR008242">
    <property type="entry name" value="Chor_mutase/pphenate_deHydtase"/>
</dbReference>
<evidence type="ECO:0000256" key="12">
    <source>
        <dbReference type="ARBA" id="ARBA00023222"/>
    </source>
</evidence>
<dbReference type="SUPFAM" id="SSF55021">
    <property type="entry name" value="ACT-like"/>
    <property type="match status" value="1"/>
</dbReference>
<dbReference type="GO" id="GO:0004664">
    <property type="term" value="F:prephenate dehydratase activity"/>
    <property type="evidence" value="ECO:0007669"/>
    <property type="project" value="UniProtKB-EC"/>
</dbReference>
<dbReference type="PIRSF" id="PIRSF001500">
    <property type="entry name" value="Chor_mut_pdt_Ppr"/>
    <property type="match status" value="1"/>
</dbReference>
<keyword evidence="12" id="KW-0584">Phenylalanine biosynthesis</keyword>
<comment type="catalytic activity">
    <reaction evidence="18">
        <text>prephenate + H(+) = 3-phenylpyruvate + CO2 + H2O</text>
        <dbReference type="Rhea" id="RHEA:21648"/>
        <dbReference type="ChEBI" id="CHEBI:15377"/>
        <dbReference type="ChEBI" id="CHEBI:15378"/>
        <dbReference type="ChEBI" id="CHEBI:16526"/>
        <dbReference type="ChEBI" id="CHEBI:18005"/>
        <dbReference type="ChEBI" id="CHEBI:29934"/>
        <dbReference type="EC" id="4.2.1.51"/>
    </reaction>
</comment>
<organism evidence="22 23">
    <name type="scientific">Thiorhodovibrio frisius</name>
    <dbReference type="NCBI Taxonomy" id="631362"/>
    <lineage>
        <taxon>Bacteria</taxon>
        <taxon>Pseudomonadati</taxon>
        <taxon>Pseudomonadota</taxon>
        <taxon>Gammaproteobacteria</taxon>
        <taxon>Chromatiales</taxon>
        <taxon>Chromatiaceae</taxon>
        <taxon>Thiorhodovibrio</taxon>
    </lineage>
</organism>
<dbReference type="GO" id="GO:0004106">
    <property type="term" value="F:chorismate mutase activity"/>
    <property type="evidence" value="ECO:0007669"/>
    <property type="project" value="UniProtKB-EC"/>
</dbReference>
<evidence type="ECO:0000256" key="16">
    <source>
        <dbReference type="ARBA" id="ARBA00031175"/>
    </source>
</evidence>
<dbReference type="PROSITE" id="PS51671">
    <property type="entry name" value="ACT"/>
    <property type="match status" value="1"/>
</dbReference>
<comment type="pathway">
    <text evidence="4">Amino-acid biosynthesis; L-phenylalanine biosynthesis; phenylpyruvate from prephenate: step 1/1.</text>
</comment>
<dbReference type="GO" id="GO:0046417">
    <property type="term" value="P:chorismate metabolic process"/>
    <property type="evidence" value="ECO:0007669"/>
    <property type="project" value="InterPro"/>
</dbReference>
<dbReference type="InterPro" id="IPR002701">
    <property type="entry name" value="CM_II_prokaryot"/>
</dbReference>
<evidence type="ECO:0000256" key="5">
    <source>
        <dbReference type="ARBA" id="ARBA00004817"/>
    </source>
</evidence>